<dbReference type="AlphaFoldDB" id="A0A5J4QE63"/>
<keyword evidence="1" id="KW-1133">Transmembrane helix</keyword>
<accession>A0A5J4QE63</accession>
<gene>
    <name evidence="2" type="ORF">EZS27_030366</name>
    <name evidence="3" type="ORF">EZS27_030369</name>
</gene>
<evidence type="ECO:0000313" key="3">
    <source>
        <dbReference type="EMBL" id="KAA6319775.1"/>
    </source>
</evidence>
<evidence type="ECO:0000313" key="2">
    <source>
        <dbReference type="EMBL" id="KAA6319772.1"/>
    </source>
</evidence>
<proteinExistence type="predicted"/>
<name>A0A5J4QE63_9ZZZZ</name>
<keyword evidence="1" id="KW-0812">Transmembrane</keyword>
<feature type="non-terminal residue" evidence="2">
    <location>
        <position position="1"/>
    </location>
</feature>
<organism evidence="2">
    <name type="scientific">termite gut metagenome</name>
    <dbReference type="NCBI Taxonomy" id="433724"/>
    <lineage>
        <taxon>unclassified sequences</taxon>
        <taxon>metagenomes</taxon>
        <taxon>organismal metagenomes</taxon>
    </lineage>
</organism>
<evidence type="ECO:0000256" key="1">
    <source>
        <dbReference type="SAM" id="Phobius"/>
    </source>
</evidence>
<sequence>KIRENTLYGTDSVKFISVIIHLLCGAIALIRESMKAFLADTATILGRSYRLLEKDIF</sequence>
<feature type="transmembrane region" description="Helical" evidence="1">
    <location>
        <begin position="12"/>
        <end position="30"/>
    </location>
</feature>
<comment type="caution">
    <text evidence="2">The sequence shown here is derived from an EMBL/GenBank/DDBJ whole genome shotgun (WGS) entry which is preliminary data.</text>
</comment>
<protein>
    <submittedName>
        <fullName evidence="2">Uncharacterized protein</fullName>
    </submittedName>
</protein>
<reference evidence="2" key="1">
    <citation type="submission" date="2019-03" db="EMBL/GenBank/DDBJ databases">
        <title>Single cell metagenomics reveals metabolic interactions within the superorganism composed of flagellate Streblomastix strix and complex community of Bacteroidetes bacteria on its surface.</title>
        <authorList>
            <person name="Treitli S.C."/>
            <person name="Kolisko M."/>
            <person name="Husnik F."/>
            <person name="Keeling P."/>
            <person name="Hampl V."/>
        </authorList>
    </citation>
    <scope>NUCLEOTIDE SEQUENCE</scope>
    <source>
        <strain evidence="2">STM</strain>
    </source>
</reference>
<dbReference type="EMBL" id="SNRY01003776">
    <property type="protein sequence ID" value="KAA6319772.1"/>
    <property type="molecule type" value="Genomic_DNA"/>
</dbReference>
<dbReference type="EMBL" id="SNRY01003776">
    <property type="protein sequence ID" value="KAA6319775.1"/>
    <property type="molecule type" value="Genomic_DNA"/>
</dbReference>
<keyword evidence="1" id="KW-0472">Membrane</keyword>